<evidence type="ECO:0000259" key="2">
    <source>
        <dbReference type="Pfam" id="PF04773"/>
    </source>
</evidence>
<keyword evidence="1" id="KW-0812">Transmembrane</keyword>
<dbReference type="EMBL" id="FUYR01000004">
    <property type="protein sequence ID" value="SKB86955.1"/>
    <property type="molecule type" value="Genomic_DNA"/>
</dbReference>
<dbReference type="STRING" id="572036.SAMN05661099_3182"/>
<dbReference type="Proteomes" id="UP000189981">
    <property type="component" value="Unassembled WGS sequence"/>
</dbReference>
<dbReference type="RefSeq" id="WP_079703688.1">
    <property type="nucleotide sequence ID" value="NZ_FUYR01000004.1"/>
</dbReference>
<proteinExistence type="predicted"/>
<feature type="transmembrane region" description="Helical" evidence="1">
    <location>
        <begin position="77"/>
        <end position="97"/>
    </location>
</feature>
<dbReference type="OrthoDB" id="1099963at2"/>
<dbReference type="FunFam" id="2.60.120.1440:FF:000001">
    <property type="entry name" value="Putative anti-sigma factor"/>
    <property type="match status" value="1"/>
</dbReference>
<dbReference type="AlphaFoldDB" id="A0A1T5ESP0"/>
<dbReference type="GO" id="GO:0016989">
    <property type="term" value="F:sigma factor antagonist activity"/>
    <property type="evidence" value="ECO:0007669"/>
    <property type="project" value="TreeGrafter"/>
</dbReference>
<dbReference type="InterPro" id="IPR012373">
    <property type="entry name" value="Ferrdict_sens_TM"/>
</dbReference>
<dbReference type="InterPro" id="IPR032508">
    <property type="entry name" value="FecR_C"/>
</dbReference>
<keyword evidence="1" id="KW-1133">Transmembrane helix</keyword>
<feature type="domain" description="Protein FecR C-terminal" evidence="3">
    <location>
        <begin position="319"/>
        <end position="382"/>
    </location>
</feature>
<dbReference type="InterPro" id="IPR006860">
    <property type="entry name" value="FecR"/>
</dbReference>
<dbReference type="PANTHER" id="PTHR30273:SF2">
    <property type="entry name" value="PROTEIN FECR"/>
    <property type="match status" value="1"/>
</dbReference>
<organism evidence="4 5">
    <name type="scientific">Daejeonella lutea</name>
    <dbReference type="NCBI Taxonomy" id="572036"/>
    <lineage>
        <taxon>Bacteria</taxon>
        <taxon>Pseudomonadati</taxon>
        <taxon>Bacteroidota</taxon>
        <taxon>Sphingobacteriia</taxon>
        <taxon>Sphingobacteriales</taxon>
        <taxon>Sphingobacteriaceae</taxon>
        <taxon>Daejeonella</taxon>
    </lineage>
</organism>
<name>A0A1T5ESP0_9SPHI</name>
<evidence type="ECO:0000313" key="5">
    <source>
        <dbReference type="Proteomes" id="UP000189981"/>
    </source>
</evidence>
<dbReference type="Gene3D" id="3.55.50.30">
    <property type="match status" value="1"/>
</dbReference>
<evidence type="ECO:0000259" key="3">
    <source>
        <dbReference type="Pfam" id="PF16344"/>
    </source>
</evidence>
<evidence type="ECO:0000256" key="1">
    <source>
        <dbReference type="SAM" id="Phobius"/>
    </source>
</evidence>
<evidence type="ECO:0000313" key="4">
    <source>
        <dbReference type="EMBL" id="SKB86955.1"/>
    </source>
</evidence>
<sequence>MDNKEFKILVDKYLSGTASPEEEEYLLNYYDSFQENEISWDEDKMGIREEVKSKLYTRALNKISEVERSGMRRTKYLMKWSLAAAVIMIVSVAVYFYSLQADPVPVLAAKKEKPVLNDILPGGNKAILTLADGTQIILDNAADGTLTTQGNISVNKNKDGQLIYKVNNGASESAKVLEFNTIRTPASGQYQVVLSDETKVWLNAGSSIKFPTAFTANERLVEIEGEAYFEVAKDRKRPFRVKSDNQLIEVLGTHFNVNAYRDESLVKTTVVEGSVKISSGTENNTIKPGQQNRLSRTKGNMHIAEVDLEEAISWKNGLFMFDNEEIHSIMRKISRWYGVEVVYQDRDIEEKFGGTVSRFENVSQVLKILEVTGTIHFKIVQGDDSGKGRRIIVMK</sequence>
<feature type="domain" description="FecR protein" evidence="2">
    <location>
        <begin position="181"/>
        <end position="276"/>
    </location>
</feature>
<keyword evidence="5" id="KW-1185">Reference proteome</keyword>
<dbReference type="Gene3D" id="2.60.120.1440">
    <property type="match status" value="1"/>
</dbReference>
<gene>
    <name evidence="4" type="ORF">SAMN05661099_3182</name>
</gene>
<dbReference type="Pfam" id="PF04773">
    <property type="entry name" value="FecR"/>
    <property type="match status" value="1"/>
</dbReference>
<dbReference type="PANTHER" id="PTHR30273">
    <property type="entry name" value="PERIPLASMIC SIGNAL SENSOR AND SIGMA FACTOR ACTIVATOR FECR-RELATED"/>
    <property type="match status" value="1"/>
</dbReference>
<protein>
    <submittedName>
        <fullName evidence="4">FecR family protein</fullName>
    </submittedName>
</protein>
<dbReference type="Pfam" id="PF16344">
    <property type="entry name" value="FecR_C"/>
    <property type="match status" value="1"/>
</dbReference>
<accession>A0A1T5ESP0</accession>
<reference evidence="5" key="1">
    <citation type="submission" date="2017-02" db="EMBL/GenBank/DDBJ databases">
        <authorList>
            <person name="Varghese N."/>
            <person name="Submissions S."/>
        </authorList>
    </citation>
    <scope>NUCLEOTIDE SEQUENCE [LARGE SCALE GENOMIC DNA]</scope>
    <source>
        <strain evidence="5">DSM 22385</strain>
    </source>
</reference>
<keyword evidence="1" id="KW-0472">Membrane</keyword>